<reference evidence="1" key="1">
    <citation type="submission" date="2021-05" db="EMBL/GenBank/DDBJ databases">
        <authorList>
            <person name="Alioto T."/>
            <person name="Alioto T."/>
            <person name="Gomez Garrido J."/>
        </authorList>
    </citation>
    <scope>NUCLEOTIDE SEQUENCE</scope>
</reference>
<name>A0A8D9BEI9_9HEMI</name>
<evidence type="ECO:0000313" key="1">
    <source>
        <dbReference type="EMBL" id="CAG6781555.1"/>
    </source>
</evidence>
<protein>
    <recommendedName>
        <fullName evidence="2">HTH CENPB-type domain-containing protein</fullName>
    </recommendedName>
</protein>
<dbReference type="AlphaFoldDB" id="A0A8D9BEI9"/>
<sequence>MEVRFYGVTIKDLQYLAYHIAEVNNIKHSFCPSKKMAGRDWITGFRKRHPELSIRKPEATSTARAQAFNKPNVMKFYNILQEVQAKHNFPPHRIFNVDETGLTTVQSKSSKVFALKGRRQVGAITSAERGVLSTFAICMSAGGNFVPPLVIFARKRMKVELADGAPPGTLFTCFPTGLQ</sequence>
<dbReference type="EMBL" id="HBUF01623512">
    <property type="protein sequence ID" value="CAG6781555.1"/>
    <property type="molecule type" value="Transcribed_RNA"/>
</dbReference>
<evidence type="ECO:0008006" key="2">
    <source>
        <dbReference type="Google" id="ProtNLM"/>
    </source>
</evidence>
<organism evidence="1">
    <name type="scientific">Cacopsylla melanoneura</name>
    <dbReference type="NCBI Taxonomy" id="428564"/>
    <lineage>
        <taxon>Eukaryota</taxon>
        <taxon>Metazoa</taxon>
        <taxon>Ecdysozoa</taxon>
        <taxon>Arthropoda</taxon>
        <taxon>Hexapoda</taxon>
        <taxon>Insecta</taxon>
        <taxon>Pterygota</taxon>
        <taxon>Neoptera</taxon>
        <taxon>Paraneoptera</taxon>
        <taxon>Hemiptera</taxon>
        <taxon>Sternorrhyncha</taxon>
        <taxon>Psylloidea</taxon>
        <taxon>Psyllidae</taxon>
        <taxon>Psyllinae</taxon>
        <taxon>Cacopsylla</taxon>
    </lineage>
</organism>
<accession>A0A8D9BEI9</accession>
<proteinExistence type="predicted"/>